<comment type="caution">
    <text evidence="1">The sequence shown here is derived from an EMBL/GenBank/DDBJ whole genome shotgun (WGS) entry which is preliminary data.</text>
</comment>
<evidence type="ECO:0000313" key="2">
    <source>
        <dbReference type="Proteomes" id="UP000321304"/>
    </source>
</evidence>
<accession>A0A560LD39</accession>
<gene>
    <name evidence="1" type="ORF">FBZ93_111158</name>
</gene>
<reference evidence="1 2" key="1">
    <citation type="submission" date="2019-06" db="EMBL/GenBank/DDBJ databases">
        <title>Genomic Encyclopedia of Type Strains, Phase IV (KMG-V): Genome sequencing to study the core and pangenomes of soil and plant-associated prokaryotes.</title>
        <authorList>
            <person name="Whitman W."/>
        </authorList>
    </citation>
    <scope>NUCLEOTIDE SEQUENCE [LARGE SCALE GENOMIC DNA]</scope>
    <source>
        <strain evidence="1 2">BR 10355</strain>
    </source>
</reference>
<proteinExistence type="predicted"/>
<protein>
    <submittedName>
        <fullName evidence="1">Uncharacterized protein</fullName>
    </submittedName>
</protein>
<keyword evidence="2" id="KW-1185">Reference proteome</keyword>
<dbReference type="AlphaFoldDB" id="A0A560LD39"/>
<dbReference type="Proteomes" id="UP000321304">
    <property type="component" value="Unassembled WGS sequence"/>
</dbReference>
<sequence length="234" mass="25855">MFAGARGNGSARRPVPYIDVFNRSWLVQGSRSQVALRRRFLKFAYLRLHCLAACTARGSANIEEASGTARLPYQPVSHRAVRSIGLQSTDAATFAGLAPRKAAGIATRGLPLTSRQFFLRQISASCCKPPRPCRIVRGFGDGRTRLACSSWRRRMLYTATRAVVKRSVRRAGNQPPTSSNSKENECPLLQHWPKSCTAFARQQDGVATGWEPYLSNRQCSMRFGLNLPALIALS</sequence>
<organism evidence="1 2">
    <name type="scientific">Bradyrhizobium macuxiense</name>
    <dbReference type="NCBI Taxonomy" id="1755647"/>
    <lineage>
        <taxon>Bacteria</taxon>
        <taxon>Pseudomonadati</taxon>
        <taxon>Pseudomonadota</taxon>
        <taxon>Alphaproteobacteria</taxon>
        <taxon>Hyphomicrobiales</taxon>
        <taxon>Nitrobacteraceae</taxon>
        <taxon>Bradyrhizobium</taxon>
    </lineage>
</organism>
<dbReference type="EMBL" id="VITY01000011">
    <property type="protein sequence ID" value="TWB93119.1"/>
    <property type="molecule type" value="Genomic_DNA"/>
</dbReference>
<name>A0A560LD39_9BRAD</name>
<evidence type="ECO:0000313" key="1">
    <source>
        <dbReference type="EMBL" id="TWB93119.1"/>
    </source>
</evidence>